<dbReference type="Proteomes" id="UP001255856">
    <property type="component" value="Unassembled WGS sequence"/>
</dbReference>
<dbReference type="AlphaFoldDB" id="A0AAD9IGW8"/>
<dbReference type="EMBL" id="JASFZW010000006">
    <property type="protein sequence ID" value="KAK2077411.1"/>
    <property type="molecule type" value="Genomic_DNA"/>
</dbReference>
<organism evidence="1 2">
    <name type="scientific">Prototheca wickerhamii</name>
    <dbReference type="NCBI Taxonomy" id="3111"/>
    <lineage>
        <taxon>Eukaryota</taxon>
        <taxon>Viridiplantae</taxon>
        <taxon>Chlorophyta</taxon>
        <taxon>core chlorophytes</taxon>
        <taxon>Trebouxiophyceae</taxon>
        <taxon>Chlorellales</taxon>
        <taxon>Chlorellaceae</taxon>
        <taxon>Prototheca</taxon>
    </lineage>
</organism>
<comment type="caution">
    <text evidence="1">The sequence shown here is derived from an EMBL/GenBank/DDBJ whole genome shotgun (WGS) entry which is preliminary data.</text>
</comment>
<dbReference type="Pfam" id="PF15011">
    <property type="entry name" value="CA109-like"/>
    <property type="match status" value="1"/>
</dbReference>
<sequence>MASGGILVAYQKLYRKAEEEVRIFGKQEALQDPSYFGELGRTDGFMTKLLASQASGLEQVAVDTAAACDALAQTAGRIEALAKKGQQLVQQERRLSLASCSKEFGAIPSVDACREELQYIGDAHARQAALLGAVAEAVDVSTPADDWPGVLELAAASVCVDRQRVQKAIFLVEQTVERALP</sequence>
<keyword evidence="2" id="KW-1185">Reference proteome</keyword>
<reference evidence="1" key="1">
    <citation type="submission" date="2021-01" db="EMBL/GenBank/DDBJ databases">
        <authorList>
            <person name="Eckstrom K.M.E."/>
        </authorList>
    </citation>
    <scope>NUCLEOTIDE SEQUENCE</scope>
    <source>
        <strain evidence="1">UVCC 0001</strain>
    </source>
</reference>
<proteinExistence type="predicted"/>
<name>A0AAD9IGW8_PROWI</name>
<evidence type="ECO:0000313" key="2">
    <source>
        <dbReference type="Proteomes" id="UP001255856"/>
    </source>
</evidence>
<accession>A0AAD9IGW8</accession>
<gene>
    <name evidence="1" type="ORF">QBZ16_004256</name>
</gene>
<dbReference type="InterPro" id="IPR029159">
    <property type="entry name" value="CA109-like"/>
</dbReference>
<evidence type="ECO:0000313" key="1">
    <source>
        <dbReference type="EMBL" id="KAK2077411.1"/>
    </source>
</evidence>
<protein>
    <submittedName>
        <fullName evidence="1">Uncharacterized protein</fullName>
    </submittedName>
</protein>